<evidence type="ECO:0000313" key="1">
    <source>
        <dbReference type="EMBL" id="KPC45519.1"/>
    </source>
</evidence>
<comment type="caution">
    <text evidence="1">The sequence shown here is derived from an EMBL/GenBank/DDBJ whole genome shotgun (WGS) entry which is preliminary data.</text>
</comment>
<proteinExistence type="predicted"/>
<reference evidence="1 2" key="2">
    <citation type="submission" date="2015-10" db="EMBL/GenBank/DDBJ databases">
        <title>Comparative genomics and high-throughput reverse genetic screens identify a new phytobacterial MAMP and an Arabidopsis receptor required for immune elicitation.</title>
        <authorList>
            <person name="Mott G.A."/>
            <person name="Thakur S."/>
            <person name="Wang P.W."/>
            <person name="Desveaux D."/>
            <person name="Guttman D.S."/>
        </authorList>
    </citation>
    <scope>NUCLEOTIDE SEQUENCE [LARGE SCALE GENOMIC DNA]</scope>
    <source>
        <strain evidence="1 2">BR1</strain>
    </source>
</reference>
<reference evidence="1 2" key="1">
    <citation type="submission" date="2015-07" db="EMBL/GenBank/DDBJ databases">
        <authorList>
            <person name="O'Brien H.E."/>
            <person name="Thakur S."/>
            <person name="Gong Y."/>
            <person name="Wang P.W."/>
            <person name="Guttman D.S."/>
        </authorList>
    </citation>
    <scope>NUCLEOTIDE SEQUENCE [LARGE SCALE GENOMIC DNA]</scope>
    <source>
        <strain evidence="1 2">BR1</strain>
    </source>
</reference>
<dbReference type="Proteomes" id="UP000037836">
    <property type="component" value="Unassembled WGS sequence"/>
</dbReference>
<organism evidence="1 2">
    <name type="scientific">Pseudomonas savastanoi pv. glycinea</name>
    <name type="common">Pseudomonas syringae pv. glycinea</name>
    <dbReference type="NCBI Taxonomy" id="318"/>
    <lineage>
        <taxon>Bacteria</taxon>
        <taxon>Pseudomonadati</taxon>
        <taxon>Pseudomonadota</taxon>
        <taxon>Gammaproteobacteria</taxon>
        <taxon>Pseudomonadales</taxon>
        <taxon>Pseudomonadaceae</taxon>
        <taxon>Pseudomonas</taxon>
    </lineage>
</organism>
<name>A0ABR5LEL5_PSESG</name>
<evidence type="ECO:0000313" key="2">
    <source>
        <dbReference type="Proteomes" id="UP000037836"/>
    </source>
</evidence>
<keyword evidence="2" id="KW-1185">Reference proteome</keyword>
<sequence>MLDRSVLHNTGPTAKLTGATAKLNEPMSAIQRGDSRRVRDLRIEAQQQIARKQTHLRLYR</sequence>
<gene>
    <name evidence="1" type="ORF">AC496_0499</name>
</gene>
<accession>A0ABR5LEL5</accession>
<dbReference type="EMBL" id="LGLO01000038">
    <property type="protein sequence ID" value="KPC45519.1"/>
    <property type="molecule type" value="Genomic_DNA"/>
</dbReference>
<protein>
    <submittedName>
        <fullName evidence="1">Uncharacterized protein</fullName>
    </submittedName>
</protein>